<dbReference type="SMART" id="SM00827">
    <property type="entry name" value="PKS_AT"/>
    <property type="match status" value="1"/>
</dbReference>
<evidence type="ECO:0000256" key="7">
    <source>
        <dbReference type="PROSITE-ProRule" id="PRU01363"/>
    </source>
</evidence>
<dbReference type="Gene3D" id="3.40.366.10">
    <property type="entry name" value="Malonyl-Coenzyme A Acyl Carrier Protein, domain 2"/>
    <property type="match status" value="2"/>
</dbReference>
<dbReference type="Gene3D" id="3.40.47.10">
    <property type="match status" value="1"/>
</dbReference>
<dbReference type="PANTHER" id="PTHR43775:SF21">
    <property type="entry name" value="NON-REDUCING POLYKETIDE SYNTHASE AUSA-RELATED"/>
    <property type="match status" value="1"/>
</dbReference>
<evidence type="ECO:0000256" key="8">
    <source>
        <dbReference type="SAM" id="Coils"/>
    </source>
</evidence>
<evidence type="ECO:0000256" key="2">
    <source>
        <dbReference type="ARBA" id="ARBA00022450"/>
    </source>
</evidence>
<keyword evidence="13" id="KW-1185">Reference proteome</keyword>
<dbReference type="PROSITE" id="PS50075">
    <property type="entry name" value="CARRIER"/>
    <property type="match status" value="1"/>
</dbReference>
<keyword evidence="8" id="KW-0175">Coiled coil</keyword>
<dbReference type="PROSITE" id="PS52004">
    <property type="entry name" value="KS3_2"/>
    <property type="match status" value="1"/>
</dbReference>
<dbReference type="VEuPathDB" id="FungiDB:TRIREDRAFT_105804"/>
<dbReference type="InterPro" id="IPR050091">
    <property type="entry name" value="PKS_NRPS_Biosynth_Enz"/>
</dbReference>
<keyword evidence="6" id="KW-0511">Multifunctional enzyme</keyword>
<dbReference type="SMART" id="SM00825">
    <property type="entry name" value="PKS_KS"/>
    <property type="match status" value="1"/>
</dbReference>
<dbReference type="GO" id="GO:0032259">
    <property type="term" value="P:methylation"/>
    <property type="evidence" value="ECO:0007669"/>
    <property type="project" value="UniProtKB-KW"/>
</dbReference>
<dbReference type="Pfam" id="PF00109">
    <property type="entry name" value="ketoacyl-synt"/>
    <property type="match status" value="1"/>
</dbReference>
<feature type="active site" description="Proton acceptor; for dehydratase activity" evidence="7">
    <location>
        <position position="1300"/>
    </location>
</feature>
<evidence type="ECO:0000313" key="12">
    <source>
        <dbReference type="EMBL" id="EGR49884.1"/>
    </source>
</evidence>
<dbReference type="InterPro" id="IPR020806">
    <property type="entry name" value="PKS_PP-bd"/>
</dbReference>
<dbReference type="SUPFAM" id="SSF53474">
    <property type="entry name" value="alpha/beta-Hydrolases"/>
    <property type="match status" value="1"/>
</dbReference>
<dbReference type="Pfam" id="PF16073">
    <property type="entry name" value="SAT"/>
    <property type="match status" value="1"/>
</dbReference>
<evidence type="ECO:0000256" key="6">
    <source>
        <dbReference type="ARBA" id="ARBA00023268"/>
    </source>
</evidence>
<dbReference type="GO" id="GO:0044550">
    <property type="term" value="P:secondary metabolite biosynthetic process"/>
    <property type="evidence" value="ECO:0007669"/>
    <property type="project" value="UniProtKB-ARBA"/>
</dbReference>
<dbReference type="InterPro" id="IPR016036">
    <property type="entry name" value="Malonyl_transacylase_ACP-bd"/>
</dbReference>
<dbReference type="InterPro" id="IPR032088">
    <property type="entry name" value="SAT"/>
</dbReference>
<dbReference type="GeneID" id="18481106"/>
<dbReference type="SMART" id="SM00823">
    <property type="entry name" value="PKS_PP"/>
    <property type="match status" value="1"/>
</dbReference>
<dbReference type="SUPFAM" id="SSF47336">
    <property type="entry name" value="ACP-like"/>
    <property type="match status" value="1"/>
</dbReference>
<dbReference type="eggNOG" id="KOG1202">
    <property type="taxonomic scope" value="Eukaryota"/>
</dbReference>
<dbReference type="InterPro" id="IPR016039">
    <property type="entry name" value="Thiolase-like"/>
</dbReference>
<name>G0RFW1_HYPJQ</name>
<dbReference type="SUPFAM" id="SSF53901">
    <property type="entry name" value="Thiolase-like"/>
    <property type="match status" value="1"/>
</dbReference>
<dbReference type="PROSITE" id="PS52019">
    <property type="entry name" value="PKS_MFAS_DH"/>
    <property type="match status" value="1"/>
</dbReference>
<comment type="pathway">
    <text evidence="1">Secondary metabolite biosynthesis.</text>
</comment>
<dbReference type="Pfam" id="PF14765">
    <property type="entry name" value="PS-DH"/>
    <property type="match status" value="1"/>
</dbReference>
<dbReference type="Pfam" id="PF00326">
    <property type="entry name" value="Peptidase_S9"/>
    <property type="match status" value="1"/>
</dbReference>
<dbReference type="InterPro" id="IPR016035">
    <property type="entry name" value="Acyl_Trfase/lysoPLipase"/>
</dbReference>
<evidence type="ECO:0000259" key="9">
    <source>
        <dbReference type="PROSITE" id="PS50075"/>
    </source>
</evidence>
<dbReference type="Pfam" id="PF02801">
    <property type="entry name" value="Ketoacyl-synt_C"/>
    <property type="match status" value="1"/>
</dbReference>
<dbReference type="Gene3D" id="1.10.1200.10">
    <property type="entry name" value="ACP-like"/>
    <property type="match status" value="1"/>
</dbReference>
<feature type="coiled-coil region" evidence="8">
    <location>
        <begin position="402"/>
        <end position="429"/>
    </location>
</feature>
<dbReference type="Pfam" id="PF07859">
    <property type="entry name" value="Abhydrolase_3"/>
    <property type="match status" value="1"/>
</dbReference>
<dbReference type="EMBL" id="GL985061">
    <property type="protein sequence ID" value="EGR49884.1"/>
    <property type="molecule type" value="Genomic_DNA"/>
</dbReference>
<organism evidence="13">
    <name type="scientific">Hypocrea jecorina (strain QM6a)</name>
    <name type="common">Trichoderma reesei</name>
    <dbReference type="NCBI Taxonomy" id="431241"/>
    <lineage>
        <taxon>Eukaryota</taxon>
        <taxon>Fungi</taxon>
        <taxon>Dikarya</taxon>
        <taxon>Ascomycota</taxon>
        <taxon>Pezizomycotina</taxon>
        <taxon>Sordariomycetes</taxon>
        <taxon>Hypocreomycetidae</taxon>
        <taxon>Hypocreales</taxon>
        <taxon>Hypocreaceae</taxon>
        <taxon>Trichoderma</taxon>
    </lineage>
</organism>
<dbReference type="GO" id="GO:0008168">
    <property type="term" value="F:methyltransferase activity"/>
    <property type="evidence" value="ECO:0007669"/>
    <property type="project" value="UniProtKB-KW"/>
</dbReference>
<dbReference type="Gene3D" id="3.10.129.110">
    <property type="entry name" value="Polyketide synthase dehydratase"/>
    <property type="match status" value="1"/>
</dbReference>
<dbReference type="Gene3D" id="3.40.50.1820">
    <property type="entry name" value="alpha/beta hydrolase"/>
    <property type="match status" value="1"/>
</dbReference>
<keyword evidence="3" id="KW-0597">Phosphoprotein</keyword>
<dbReference type="InterPro" id="IPR018201">
    <property type="entry name" value="Ketoacyl_synth_AS"/>
</dbReference>
<dbReference type="SUPFAM" id="SSF55048">
    <property type="entry name" value="Probable ACP-binding domain of malonyl-CoA ACP transacylase"/>
    <property type="match status" value="1"/>
</dbReference>
<protein>
    <submittedName>
        <fullName evidence="12">Polyketide synthase</fullName>
    </submittedName>
</protein>
<dbReference type="Pfam" id="PF00698">
    <property type="entry name" value="Acyl_transf_1"/>
    <property type="match status" value="1"/>
</dbReference>
<keyword evidence="2" id="KW-0596">Phosphopantetheine</keyword>
<sequence length="2116" mass="231222">MANVSGIVFSPQSRAPSKAYLEYIHNSLTRSSIYSPICEAISNLSATWWAIANSQPKIASLEQGLNFAKDFSAWIETGNSSRLETSMSGIVTLPLLVIIHTIQYLEYLRQNCITHSELLPHLRAGGVQGFCAGLMMAIVVAASKDETQLVENSAKAVRIAFAIGSYGEIGCDANSIISTTMVVRLKRGSEREQIIREFPESRISAVSDPKTVSIIASSSQIAAMQAYIEELGLSFKMVHMRSNIHNPKNVALAKELLGLCLRDADWQLPNSDCIQVAVRSNSTGQILSGCSLTAEVINTILTSCCDWDRVMNNVAQDLRRFGKSHRIAMVGLGDCLPLPPFQKIGIEITKVDVMSNTEDARRRTNDANISRRATFPSDSVAVVGAACRLPGANTLDELWDLISRGESRLETLRQDRVRLEESFRASQDKDWTTRRQWFGNFVDCVDEFDHGFFGISEKEAAYMDPQQRLLLTCAYEALDSSGYLHHHARANGDPIGCFIGASYTEYNENTNAYAPSAFAATGTIRAFLSGKISHYFGWTGPSEVIDTACSASLVAVHHAIRAIQSGDCSMALAGGVNILTGVHNYIDLGRAGFLSRTGQCKPFDESADGYCRADGVGIVVLKPLKQAIADGNHIMGVISATATNQGGLSQGITVPHGDAQRALYCRILKTANIEPDQVTYVESHGTGTQVGDPIEVSSIREVFGGPSRQSVVYIASLKANVGHSETAAGVASLLKVLTMFAHKAIPPQAGFKTLNPKIPAVEPDNMMIAAQLMPWDSKIRMACVNSYGASGSNAALICAEWTAEIARPRAGAPTYPVFLSAHTKDALRDSAIRLASYFQSPGKALSIGSVAFTLSERRKHHRYRWSTSAHSLSDLTRQLHAGVMEGIVESPNTRMPVVLAFSGQSRTKIGLDPTLCELYPQFRRYLENCNDILRSLGYSDIMSSLIQTDAVTDVVILHAGTFAVQYACARSWLEGGLQVDAVIGHSLGELTALAVSGVLSLEDALGLVAKRALLIERKWGSEPGSMLAIYSDLETVQQIVASSHTTVVEDGLEIACHNSPNAHVVVGKRASIARVKKLIDSNPQFQGTRHQRLDVSHGFHSRLTDPLLPDLIKFANSLTFNEPLIPLETCTESPVLSITPKYIAEHSRHAVYFTHAIRRLERRLGPCTWLEAGWHTPIIPMAKKAVAMPEIHNFQSLSGSAVAVSNVTAALWKQGHSISWWGFLSPGDSQLDQIWLPPFSFQPSHHWLEHVDRVTKVQHPDSKVLQQRSRLVSFVKVSATGDEFQLLRQCEKYSNIVKGHAVRQRPLCPASLYMEIAVMCAQERGFDFNEHTIKFREIVFSNGLGCDNSRDVRVVLAQNLDSTADGAWNFSVNSSKKGDAKSVRTMHAIGQFAALSEASDFRIYEGLISDRMALLPKDPNAEHLKRRTAYAVFSRVVEYAELLRGISSITLSEDQAIAEIELPAEASTNCDSTVDRFMDAISLDTFIQVLGLLINSRLNTVGHEIFVATSIENMTILPCDFKTQKRWSVYAMFGMKGDRQAIGDVFVFSPEGRLVILGSQISFTRIKASILEELLDRNYSESVMVKAQRAEGPAASGVMHRIRTGEAIAAGSSVLPVDSLPAKSEEPAYNFDDAKVLIASYIGLTASEIRKEESFSSLGLDSLSSVELADELRVKFGIEVSPSDLLTMQVGELEQGGPSQGTDSIDVQEQDLPQSINRRVNGLANGRVAQASGLRNGLHDGCSNNNVSGQVKDHAYSYASKTNGHLEKPLRRPHYARHRVQTVTYKEVDGIHILADMFIPLEPPSEAMPIALMIHGGGHLTLSRKAIRPSQTSFLLANGLLPISLDYRLCPHVNVLDGPMADVRDAYAWARKEVPLLLREAGMCVDGSKIVVVGWSTGGHLAMTTAWTAPAAGLPPPLAVLAFYCPTHYDPSDDSLRMGKDYHSRTMSMSEIRKALGTQTASSHAFSSTDTTGLGWLEPGDPRSELVLALVKEQNGVSLLLDGVPTDGNTFQAPEPERVTAISPLSQVRLGTYRTPTFVIIGDEDEVVPFHSSVDFVDALRTQGIRHGFIPVPGQRHIFDLTLAPGMAKWEEYHKYTALPVEHQNGIPQSMRDIDT</sequence>
<keyword evidence="4" id="KW-0489">Methyltransferase</keyword>
<feature type="region of interest" description="C-terminal hotdog fold" evidence="7">
    <location>
        <begin position="1421"/>
        <end position="1572"/>
    </location>
</feature>
<dbReference type="Proteomes" id="UP000008984">
    <property type="component" value="Unassembled WGS sequence"/>
</dbReference>
<dbReference type="GO" id="GO:0004315">
    <property type="term" value="F:3-oxoacyl-[acyl-carrier-protein] synthase activity"/>
    <property type="evidence" value="ECO:0007669"/>
    <property type="project" value="InterPro"/>
</dbReference>
<dbReference type="InterPro" id="IPR042104">
    <property type="entry name" value="PKS_dehydratase_sf"/>
</dbReference>
<gene>
    <name evidence="12" type="ORF">TRIREDRAFT_105804</name>
</gene>
<dbReference type="PROSITE" id="PS00012">
    <property type="entry name" value="PHOSPHOPANTETHEINE"/>
    <property type="match status" value="1"/>
</dbReference>
<dbReference type="OrthoDB" id="329835at2759"/>
<feature type="domain" description="PKS/mFAS DH" evidence="11">
    <location>
        <begin position="1262"/>
        <end position="1572"/>
    </location>
</feature>
<evidence type="ECO:0000256" key="3">
    <source>
        <dbReference type="ARBA" id="ARBA00022553"/>
    </source>
</evidence>
<dbReference type="GO" id="GO:0008236">
    <property type="term" value="F:serine-type peptidase activity"/>
    <property type="evidence" value="ECO:0007669"/>
    <property type="project" value="InterPro"/>
</dbReference>
<evidence type="ECO:0000259" key="11">
    <source>
        <dbReference type="PROSITE" id="PS52019"/>
    </source>
</evidence>
<reference evidence="12 13" key="1">
    <citation type="journal article" date="2008" name="Nat. Biotechnol.">
        <title>Genome sequencing and analysis of the biomass-degrading fungus Trichoderma reesei (syn. Hypocrea jecorina).</title>
        <authorList>
            <person name="Martinez D."/>
            <person name="Berka R.M."/>
            <person name="Henrissat B."/>
            <person name="Saloheimo M."/>
            <person name="Arvas M."/>
            <person name="Baker S.E."/>
            <person name="Chapman J."/>
            <person name="Chertkov O."/>
            <person name="Coutinho P.M."/>
            <person name="Cullen D."/>
            <person name="Danchin E.G."/>
            <person name="Grigoriev I.V."/>
            <person name="Harris P."/>
            <person name="Jackson M."/>
            <person name="Kubicek C.P."/>
            <person name="Han C.S."/>
            <person name="Ho I."/>
            <person name="Larrondo L.F."/>
            <person name="de Leon A.L."/>
            <person name="Magnuson J.K."/>
            <person name="Merino S."/>
            <person name="Misra M."/>
            <person name="Nelson B."/>
            <person name="Putnam N."/>
            <person name="Robbertse B."/>
            <person name="Salamov A.A."/>
            <person name="Schmoll M."/>
            <person name="Terry A."/>
            <person name="Thayer N."/>
            <person name="Westerholm-Parvinen A."/>
            <person name="Schoch C.L."/>
            <person name="Yao J."/>
            <person name="Barabote R."/>
            <person name="Nelson M.A."/>
            <person name="Detter C."/>
            <person name="Bruce D."/>
            <person name="Kuske C.R."/>
            <person name="Xie G."/>
            <person name="Richardson P."/>
            <person name="Rokhsar D.S."/>
            <person name="Lucas S.M."/>
            <person name="Rubin E.M."/>
            <person name="Dunn-Coleman N."/>
            <person name="Ward M."/>
            <person name="Brettin T.S."/>
        </authorList>
    </citation>
    <scope>NUCLEOTIDE SEQUENCE [LARGE SCALE GENOMIC DNA]</scope>
    <source>
        <strain evidence="12 13">QM6a</strain>
    </source>
</reference>
<dbReference type="InterPro" id="IPR014031">
    <property type="entry name" value="Ketoacyl_synth_C"/>
</dbReference>
<dbReference type="PANTHER" id="PTHR43775">
    <property type="entry name" value="FATTY ACID SYNTHASE"/>
    <property type="match status" value="1"/>
</dbReference>
<accession>G0RFW1</accession>
<dbReference type="GO" id="GO:0006633">
    <property type="term" value="P:fatty acid biosynthetic process"/>
    <property type="evidence" value="ECO:0007669"/>
    <property type="project" value="InterPro"/>
</dbReference>
<dbReference type="GO" id="GO:0031177">
    <property type="term" value="F:phosphopantetheine binding"/>
    <property type="evidence" value="ECO:0007669"/>
    <property type="project" value="InterPro"/>
</dbReference>
<dbReference type="PROSITE" id="PS00606">
    <property type="entry name" value="KS3_1"/>
    <property type="match status" value="1"/>
</dbReference>
<dbReference type="Pfam" id="PF00550">
    <property type="entry name" value="PP-binding"/>
    <property type="match status" value="1"/>
</dbReference>
<dbReference type="InterPro" id="IPR049551">
    <property type="entry name" value="PKS_DH_C"/>
</dbReference>
<proteinExistence type="predicted"/>
<dbReference type="InterPro" id="IPR014043">
    <property type="entry name" value="Acyl_transferase_dom"/>
</dbReference>
<feature type="domain" description="Carrier" evidence="9">
    <location>
        <begin position="1628"/>
        <end position="1709"/>
    </location>
</feature>
<dbReference type="GO" id="GO:0006508">
    <property type="term" value="P:proteolysis"/>
    <property type="evidence" value="ECO:0007669"/>
    <property type="project" value="InterPro"/>
</dbReference>
<dbReference type="InterPro" id="IPR006162">
    <property type="entry name" value="Ppantetheine_attach_site"/>
</dbReference>
<dbReference type="HOGENOM" id="CLU_000022_6_3_1"/>
<dbReference type="InterPro" id="IPR014030">
    <property type="entry name" value="Ketoacyl_synth_N"/>
</dbReference>
<dbReference type="CDD" id="cd00833">
    <property type="entry name" value="PKS"/>
    <property type="match status" value="1"/>
</dbReference>
<evidence type="ECO:0000256" key="5">
    <source>
        <dbReference type="ARBA" id="ARBA00022679"/>
    </source>
</evidence>
<dbReference type="InterPro" id="IPR009081">
    <property type="entry name" value="PP-bd_ACP"/>
</dbReference>
<keyword evidence="5" id="KW-0808">Transferase</keyword>
<feature type="domain" description="Ketosynthase family 3 (KS3)" evidence="10">
    <location>
        <begin position="377"/>
        <end position="800"/>
    </location>
</feature>
<dbReference type="KEGG" id="tre:TRIREDRAFT_105804"/>
<dbReference type="SUPFAM" id="SSF52151">
    <property type="entry name" value="FabD/lysophospholipase-like"/>
    <property type="match status" value="1"/>
</dbReference>
<evidence type="ECO:0000256" key="1">
    <source>
        <dbReference type="ARBA" id="ARBA00005179"/>
    </source>
</evidence>
<evidence type="ECO:0000256" key="4">
    <source>
        <dbReference type="ARBA" id="ARBA00022603"/>
    </source>
</evidence>
<dbReference type="GO" id="GO:0004312">
    <property type="term" value="F:fatty acid synthase activity"/>
    <property type="evidence" value="ECO:0007669"/>
    <property type="project" value="TreeGrafter"/>
</dbReference>
<dbReference type="InterPro" id="IPR036736">
    <property type="entry name" value="ACP-like_sf"/>
</dbReference>
<dbReference type="InterPro" id="IPR001375">
    <property type="entry name" value="Peptidase_S9_cat"/>
</dbReference>
<evidence type="ECO:0000313" key="13">
    <source>
        <dbReference type="Proteomes" id="UP000008984"/>
    </source>
</evidence>
<dbReference type="STRING" id="431241.G0RFW1"/>
<dbReference type="InterPro" id="IPR020841">
    <property type="entry name" value="PKS_Beta-ketoAc_synthase_dom"/>
</dbReference>
<dbReference type="InterPro" id="IPR049900">
    <property type="entry name" value="PKS_mFAS_DH"/>
</dbReference>
<feature type="active site" description="Proton donor; for dehydratase activity" evidence="7">
    <location>
        <position position="1484"/>
    </location>
</feature>
<dbReference type="RefSeq" id="XP_006964226.1">
    <property type="nucleotide sequence ID" value="XM_006964164.1"/>
</dbReference>
<dbReference type="InterPro" id="IPR013094">
    <property type="entry name" value="AB_hydrolase_3"/>
</dbReference>
<feature type="region of interest" description="N-terminal hotdog fold" evidence="7">
    <location>
        <begin position="1262"/>
        <end position="1399"/>
    </location>
</feature>
<evidence type="ECO:0000259" key="10">
    <source>
        <dbReference type="PROSITE" id="PS52004"/>
    </source>
</evidence>
<dbReference type="InterPro" id="IPR029058">
    <property type="entry name" value="AB_hydrolase_fold"/>
</dbReference>
<dbReference type="InterPro" id="IPR001227">
    <property type="entry name" value="Ac_transferase_dom_sf"/>
</dbReference>
<dbReference type="Pfam" id="PF22621">
    <property type="entry name" value="CurL-like_PKS_C"/>
    <property type="match status" value="1"/>
</dbReference>
<dbReference type="Gene3D" id="3.30.70.3290">
    <property type="match status" value="1"/>
</dbReference>